<evidence type="ECO:0000313" key="7">
    <source>
        <dbReference type="EMBL" id="VDN28038.1"/>
    </source>
</evidence>
<organism evidence="7 8">
    <name type="scientific">Gongylonema pulchrum</name>
    <dbReference type="NCBI Taxonomy" id="637853"/>
    <lineage>
        <taxon>Eukaryota</taxon>
        <taxon>Metazoa</taxon>
        <taxon>Ecdysozoa</taxon>
        <taxon>Nematoda</taxon>
        <taxon>Chromadorea</taxon>
        <taxon>Rhabditida</taxon>
        <taxon>Spirurina</taxon>
        <taxon>Spiruromorpha</taxon>
        <taxon>Spiruroidea</taxon>
        <taxon>Gongylonematidae</taxon>
        <taxon>Gongylonema</taxon>
    </lineage>
</organism>
<comment type="subcellular location">
    <subcellularLocation>
        <location evidence="1">Nucleus</location>
    </subcellularLocation>
</comment>
<sequence length="93" mass="10849">MQARRRAERLRLEKESWQIMQNGAVEILFLATKNVNPPLYSAYHWLKEKNAVQVQVVDAFYRAYQIIPDRSHPVMQQLITGGLILSAVKVQQR</sequence>
<dbReference type="OrthoDB" id="10254665at2759"/>
<evidence type="ECO:0000256" key="6">
    <source>
        <dbReference type="ARBA" id="ARBA00032319"/>
    </source>
</evidence>
<dbReference type="AlphaFoldDB" id="A0A3P7MZ49"/>
<name>A0A3P7MZ49_9BILA</name>
<reference evidence="7 8" key="1">
    <citation type="submission" date="2018-11" db="EMBL/GenBank/DDBJ databases">
        <authorList>
            <consortium name="Pathogen Informatics"/>
        </authorList>
    </citation>
    <scope>NUCLEOTIDE SEQUENCE [LARGE SCALE GENOMIC DNA]</scope>
</reference>
<dbReference type="GO" id="GO:0005634">
    <property type="term" value="C:nucleus"/>
    <property type="evidence" value="ECO:0007669"/>
    <property type="project" value="UniProtKB-SubCell"/>
</dbReference>
<keyword evidence="8" id="KW-1185">Reference proteome</keyword>
<keyword evidence="4" id="KW-0819">tRNA processing</keyword>
<dbReference type="Proteomes" id="UP000271098">
    <property type="component" value="Unassembled WGS sequence"/>
</dbReference>
<evidence type="ECO:0000256" key="3">
    <source>
        <dbReference type="ARBA" id="ARBA00021704"/>
    </source>
</evidence>
<evidence type="ECO:0000256" key="2">
    <source>
        <dbReference type="ARBA" id="ARBA00008320"/>
    </source>
</evidence>
<accession>A0A3P7MZ49</accession>
<evidence type="ECO:0000313" key="8">
    <source>
        <dbReference type="Proteomes" id="UP000271098"/>
    </source>
</evidence>
<comment type="similarity">
    <text evidence="2">Belongs to the TRM6/GCD10 family.</text>
</comment>
<protein>
    <recommendedName>
        <fullName evidence="3">tRNA (adenine(58)-N(1))-methyltransferase non-catalytic subunit TRM6</fullName>
    </recommendedName>
    <alternativeName>
        <fullName evidence="6">tRNA(m1A58)-methyltransferase subunit TRM6</fullName>
    </alternativeName>
</protein>
<dbReference type="InterPro" id="IPR017423">
    <property type="entry name" value="TRM6"/>
</dbReference>
<dbReference type="GO" id="GO:0031515">
    <property type="term" value="C:tRNA (m1A) methyltransferase complex"/>
    <property type="evidence" value="ECO:0007669"/>
    <property type="project" value="InterPro"/>
</dbReference>
<dbReference type="GO" id="GO:0030488">
    <property type="term" value="P:tRNA methylation"/>
    <property type="evidence" value="ECO:0007669"/>
    <property type="project" value="InterPro"/>
</dbReference>
<keyword evidence="5" id="KW-0539">Nucleus</keyword>
<gene>
    <name evidence="7" type="ORF">GPUH_LOCUS16513</name>
</gene>
<evidence type="ECO:0000256" key="5">
    <source>
        <dbReference type="ARBA" id="ARBA00023242"/>
    </source>
</evidence>
<evidence type="ECO:0000256" key="1">
    <source>
        <dbReference type="ARBA" id="ARBA00004123"/>
    </source>
</evidence>
<proteinExistence type="inferred from homology"/>
<dbReference type="PANTHER" id="PTHR12945:SF0">
    <property type="entry name" value="TRNA (ADENINE(58)-N(1))-METHYLTRANSFERASE NON-CATALYTIC SUBUNIT TRM6"/>
    <property type="match status" value="1"/>
</dbReference>
<dbReference type="PANTHER" id="PTHR12945">
    <property type="entry name" value="TRANSLATION INITIATION FACTOR EIF3-RELATED"/>
    <property type="match status" value="1"/>
</dbReference>
<evidence type="ECO:0000256" key="4">
    <source>
        <dbReference type="ARBA" id="ARBA00022694"/>
    </source>
</evidence>
<dbReference type="EMBL" id="UYRT01083856">
    <property type="protein sequence ID" value="VDN28038.1"/>
    <property type="molecule type" value="Genomic_DNA"/>
</dbReference>